<organism evidence="1 2">
    <name type="scientific">Marinihelvus fidelis</name>
    <dbReference type="NCBI Taxonomy" id="2613842"/>
    <lineage>
        <taxon>Bacteria</taxon>
        <taxon>Pseudomonadati</taxon>
        <taxon>Pseudomonadota</taxon>
        <taxon>Gammaproteobacteria</taxon>
        <taxon>Chromatiales</taxon>
        <taxon>Wenzhouxiangellaceae</taxon>
        <taxon>Marinihelvus</taxon>
    </lineage>
</organism>
<evidence type="ECO:0000313" key="1">
    <source>
        <dbReference type="EMBL" id="KAA9131521.1"/>
    </source>
</evidence>
<keyword evidence="2" id="KW-1185">Reference proteome</keyword>
<proteinExistence type="predicted"/>
<gene>
    <name evidence="1" type="ORF">F3N42_09395</name>
</gene>
<dbReference type="InterPro" id="IPR019239">
    <property type="entry name" value="VapB_antitoxin"/>
</dbReference>
<accession>A0A5N0T9S9</accession>
<dbReference type="EMBL" id="VYXP01000005">
    <property type="protein sequence ID" value="KAA9131521.1"/>
    <property type="molecule type" value="Genomic_DNA"/>
</dbReference>
<protein>
    <submittedName>
        <fullName evidence="1">Type II toxin-antitoxin system VapB family antitoxin</fullName>
    </submittedName>
</protein>
<dbReference type="Proteomes" id="UP000325372">
    <property type="component" value="Unassembled WGS sequence"/>
</dbReference>
<reference evidence="1 2" key="1">
    <citation type="submission" date="2019-09" db="EMBL/GenBank/DDBJ databases">
        <title>Wenzhouxiangella sp. Genome sequencing and assembly.</title>
        <authorList>
            <person name="Zhang R."/>
        </authorList>
    </citation>
    <scope>NUCLEOTIDE SEQUENCE [LARGE SCALE GENOMIC DNA]</scope>
    <source>
        <strain evidence="1 2">W260</strain>
    </source>
</reference>
<name>A0A5N0T9S9_9GAMM</name>
<dbReference type="Pfam" id="PF09957">
    <property type="entry name" value="VapB_antitoxin"/>
    <property type="match status" value="1"/>
</dbReference>
<sequence length="65" mass="6609">MKVAVSIDEDLLQRAQVLTGIEAHATLLEAALIALVERESAKRLAALVGSEPGLVAGSRSGSGPA</sequence>
<comment type="caution">
    <text evidence="1">The sequence shown here is derived from an EMBL/GenBank/DDBJ whole genome shotgun (WGS) entry which is preliminary data.</text>
</comment>
<evidence type="ECO:0000313" key="2">
    <source>
        <dbReference type="Proteomes" id="UP000325372"/>
    </source>
</evidence>
<dbReference type="AlphaFoldDB" id="A0A5N0T9S9"/>